<protein>
    <submittedName>
        <fullName evidence="1">Uncharacterized protein</fullName>
    </submittedName>
</protein>
<dbReference type="AlphaFoldDB" id="A0A7C4RZI7"/>
<accession>A0A7C4RZI7</accession>
<sequence>MLHEAMLKATKDEIVYMYLANSIDYKQALELLTKKTHDIVEADRFLDKSTKNILAVPAYVNYVREVISREEFIEILKSLTFTDEEIEKILKTAEE</sequence>
<dbReference type="EMBL" id="DSZT01000257">
    <property type="protein sequence ID" value="HGU42815.1"/>
    <property type="molecule type" value="Genomic_DNA"/>
</dbReference>
<evidence type="ECO:0000313" key="1">
    <source>
        <dbReference type="EMBL" id="HGU42815.1"/>
    </source>
</evidence>
<name>A0A7C4RZI7_FERPE</name>
<reference evidence="1" key="1">
    <citation type="journal article" date="2020" name="mSystems">
        <title>Genome- and Community-Level Interaction Insights into Carbon Utilization and Element Cycling Functions of Hydrothermarchaeota in Hydrothermal Sediment.</title>
        <authorList>
            <person name="Zhou Z."/>
            <person name="Liu Y."/>
            <person name="Xu W."/>
            <person name="Pan J."/>
            <person name="Luo Z.H."/>
            <person name="Li M."/>
        </authorList>
    </citation>
    <scope>NUCLEOTIDE SEQUENCE [LARGE SCALE GENOMIC DNA]</scope>
    <source>
        <strain evidence="1">SpSt-604</strain>
    </source>
</reference>
<proteinExistence type="predicted"/>
<organism evidence="1">
    <name type="scientific">Fervidobacterium pennivorans</name>
    <dbReference type="NCBI Taxonomy" id="93466"/>
    <lineage>
        <taxon>Bacteria</taxon>
        <taxon>Thermotogati</taxon>
        <taxon>Thermotogota</taxon>
        <taxon>Thermotogae</taxon>
        <taxon>Thermotogales</taxon>
        <taxon>Fervidobacteriaceae</taxon>
        <taxon>Fervidobacterium</taxon>
    </lineage>
</organism>
<comment type="caution">
    <text evidence="1">The sequence shown here is derived from an EMBL/GenBank/DDBJ whole genome shotgun (WGS) entry which is preliminary data.</text>
</comment>
<gene>
    <name evidence="1" type="ORF">ENT72_07905</name>
</gene>